<feature type="domain" description="PKD/Chitinase" evidence="4">
    <location>
        <begin position="1354"/>
        <end position="1440"/>
    </location>
</feature>
<dbReference type="Gene3D" id="2.60.40.10">
    <property type="entry name" value="Immunoglobulins"/>
    <property type="match status" value="2"/>
</dbReference>
<feature type="domain" description="PKD/Chitinase" evidence="4">
    <location>
        <begin position="1711"/>
        <end position="1790"/>
    </location>
</feature>
<dbReference type="InterPro" id="IPR035986">
    <property type="entry name" value="PKD_dom_sf"/>
</dbReference>
<dbReference type="SMART" id="SM00560">
    <property type="entry name" value="LamGL"/>
    <property type="match status" value="1"/>
</dbReference>
<proteinExistence type="predicted"/>
<dbReference type="InterPro" id="IPR045829">
    <property type="entry name" value="PKD_6"/>
</dbReference>
<gene>
    <name evidence="6" type="ORF">BC962_3005</name>
</gene>
<dbReference type="InterPro" id="IPR022409">
    <property type="entry name" value="PKD/Chitinase_dom"/>
</dbReference>
<feature type="chain" id="PRO_5019731516" evidence="3">
    <location>
        <begin position="24"/>
        <end position="3291"/>
    </location>
</feature>
<dbReference type="SUPFAM" id="SSF48726">
    <property type="entry name" value="Immunoglobulin"/>
    <property type="match status" value="1"/>
</dbReference>
<feature type="domain" description="PKD/Chitinase" evidence="4">
    <location>
        <begin position="197"/>
        <end position="288"/>
    </location>
</feature>
<dbReference type="Pfam" id="PF19081">
    <property type="entry name" value="Ig_7"/>
    <property type="match status" value="1"/>
</dbReference>
<dbReference type="EMBL" id="RBLG01000005">
    <property type="protein sequence ID" value="RKS43448.1"/>
    <property type="molecule type" value="Genomic_DNA"/>
</dbReference>
<dbReference type="GO" id="GO:0005975">
    <property type="term" value="P:carbohydrate metabolic process"/>
    <property type="evidence" value="ECO:0007669"/>
    <property type="project" value="UniProtKB-ARBA"/>
</dbReference>
<evidence type="ECO:0000313" key="6">
    <source>
        <dbReference type="EMBL" id="RKS43448.1"/>
    </source>
</evidence>
<evidence type="ECO:0000256" key="3">
    <source>
        <dbReference type="SAM" id="SignalP"/>
    </source>
</evidence>
<dbReference type="Proteomes" id="UP000276282">
    <property type="component" value="Unassembled WGS sequence"/>
</dbReference>
<sequence>MGKKLLFLILILFAYLFPASGMAQECPSSISISSNLGTTICENTNVTFTASPNGGTSLSFEWFVNSSSSGTGLSFSSNTLSNSDKIKVVAKSTDNPLCSTTSNVLTITVNAIRVPSVSISSTANTICPGDNVKFTASPVNGGTSPNYQWKIGSAIQSGNSNTFSTTALTDGQSVTVQLTSNATCAAPTTAISDPIVIAVQPGTPSIPSAIQGEASVCPGVSSLVYSVPAVTNATEYIWSLPNGWSGTSTTNTISVTSGATGTGTITVKAKNSCGTSAAQSLPITIKAGTPTTPIAITGDTQVCPGISKTYSVAAVAGAVEYEWTLPNGWNGSSITNSINVTTGTTGNGNITVKAKNDCGTSPAKILAVSVKPGTPAVPTTISGTANICPGTTNTYSIAAVPNATSYEWTLPNGWTGNSTSTSINAISNSSGGDIKVKAINDCGISAVQTLTVTMKAGTPATPSIISGSNTVCPNTSETYSVTNNTNATEYIWTLPNGWTGTSTTSSISVTTAVSGSGNIKVKAKNDCGTSAEATIAVSIKAPAPIMNGTISGPATVCSGSSGLTYTIPAIANAATYTWSLPTGWSGNSTTNSITATAGTSGNISVKAINSCGESGPSTNFAVSATSGVPSTPGVITSSLGNNKNICPPATAITFSLPTAVAGATSYSWTLPSSGWEIISGAGTRNITVKVTSAAASGAQQVSVQAINICGITSSTYTGIEVSNHIVTNAGADITVCKTTNLAPITFDASVVFGNSKFDPTFQSSGSGSFPGPAPKNESGNFTYQYKPTLADYNLGQVTITMTVPRPNGNNTNCGTGNGNNGVDDVVIFFKPDPTASIAGTSTICTGNATDITFTGTPNSIITYKKNGGADQTIAVGSSGNATLNTGALTANTTYSLVSVKHAAAPDCSIQITGSAIVTITPKPTATISYANSPYNKCITTVQPVTLNGTGAFQGGKYSSTTGLTINQNSGAITPSSSTAGTYTVTYETLASGGCEKVSTTSQVIIEDIPTISLSYSGTPFCSDDTSSPLPTLGGTGAYEGGNYSAENGLDINGNSGAINIPNSSPGTYNVIYSITPANGCTPITQSASVVITEKPQPSINYLSTEFCKSETDSKAVTLTQTGTAIITGGTYSSSPSGLNINSSTGAINPSMSTAGDYTIKYTLNTGNGCQSVFTETTLSITETPSAEINYAGPFCQSNSTPQQVTFSNTIGAYEGGVFSGTAGLSINPSTGAITPSTSQSGEHTITYAFVASGGCESTEINTIVIITSAPTATVSYNGPFCTSQSSPQAAIFDNTAGAYQNGTFSGTNGLSIDSNGNIDPSSSIPGEHIVTYTIPATNGCEENEMTAEIEILEQVIITTQPSNVGICSTLSAEFEVVASGDNLTYQWFKDGIEISGKTSSLLSFNNATSTNAGDYYVVVSGTSPCSPITSETVTLNVDEEIIIIKPAEDETFCENDVTEITFEFIAHANGAPLTFEWIKDNNTINAGGNYTMITTGPTGPTGEYNGKLTISNLTTSDNGAYAVKIKGPDYFTCQDATSKSFTLSIKDQPEPPLTADLTYCQGDIASSLTAIGTSLKWYETETGDDLISGTPTPITSDVGYTSYWVSQTPSECESLREELVVEVKARPAIPSTTTNLTFCLNEVVNTPLEAIGESGNTINWYNTENSVTPLSTAPTPNTSTDVTTNYWVSQTQGNCESDRVQVSITINPLPILTASTNITTICAGSPATLTASGASTYLWTVDGEPIQPAAESTKASPQVSPTETTTYLVTGTSDKGCTSTTTVTIQVDKQTIAPTITPSATSVCITNNTGSLSIAGTVYEGTIQRWESSVDGGTTWNIINNITETLTFTNLNQTTKYRVAVKSGICAELLSAPVEIKVDPVPVGGNLLFTKNNERIYLSCVSPTSSSGLSNISISGHSGTIVAWKYRKISASTWTTIQTSGTSITASQIYALGLNESMVFQVEISSGSCTPNALSQTAILSVIPSDIAPKPVKVEPAVVCKGDIVTLSSSTGYGETFGEFDGGAFGNAAIDQSNNPWRFKDKGVIVNFESSANNTKPNRWNRTQRHDFITANLTSPYSTTLKEWNSINPGQEHFAIVSGNNSTTMETPVFALSGLDQGILTFDQAYNLTPGATIKVQISTDGGNTYNAVLFQKVGVSGSGNYDRFSQGTVGINKMALDLGQYLGQNNLRIRFSFDGTRDGDVWAVDNVIVPDGPQDVTLEWRDYSDPAFPEGIFIGNDNSEEWEPKLIGWNKFEVKTAIILDSNGQNCSSIENSKTIRVFVFDRYTTTITSIAGTCGNYFAELNAITTGAFGGNIGSFPTADGYIGEWEIKKAGVIADPATYTLTNVVANSSLTPKNNPNVLFEATISGDFEMVWKLISTSIYPNDYFDETLRGQVVQNTGCLPVFTPTPIQLKDCTTLDFDGVDDYVDLGTSFTGSYSIEAWVRPEAANGTIISGPNFDISLVSGNVKFNSKTFSAALTPNSRWYHIAATSAGELYVDGILIDNGAGVGGGFAKTIIGAKWNASSKKAEDYFSGWIEEVRIWKKELSIEQIQFMMNQHLQNAANMGKEIPMPVPGSLTYSDLEGYYPLISKIPDLNNLETFEAALMPANGLTPDISLSNIVPGRLYNMTTDQQNTAPLPYISANDGLWSNINTWLRPNVWDAPNSIGVKTSIRIDWNIARINHNIESGDRDITLLGLKSETQNKLLEISGPGNKDENNSGQLLRVTHYLKLDGNIDLVGESQLIQNEGSLLEEASAGYLERDQQGTLSSFNYNYWTAPVSIQGAANNSGFTVRNIMWDGTDAKNPKAINYKPSYPAADGAKTNPITKSDYWIYKFANKLADDYDSWQHIGSTGFLKTGEGHTMKGVSGVGGTAAIKLKQNYVYRGKPNNGTITLHIDKEKNYLVGNPYPSAIDANEFIYDNLNSVNVVGARNNKNVFDGTLYFWDHFSGATHILREYIGGYAVLNLTGGAPAIATDDRINSTAGVSTKSPERYIPVSQGFFVNTGTEENISGGVPFTLDGGEITFKNGQRVFSRESSGNSIFLRPENITKTRKDEVKNTGSRIRISFKSPKGYLRQLLVGTNAYATNGFDLGYDAPMIEYNSEDMYWLQAGNFLVIQGVPDFGKDQILPIGVRIEKAGEFTIKIDTLENINDDHTIYLRDITLDTIHDIRSKPYLATAEPGEITDRFELIFFKEQAQVPIEEPIIIEDITDLGLLHSYLENEMMVLNPQELSISAIYLFDLNGKLLHVFKDTPSEKEIILRVGNFSEGIYILKMHTVKEIITRKIIIKNK</sequence>
<dbReference type="InterPro" id="IPR013783">
    <property type="entry name" value="Ig-like_fold"/>
</dbReference>
<dbReference type="SMART" id="SM00089">
    <property type="entry name" value="PKD"/>
    <property type="match status" value="3"/>
</dbReference>
<dbReference type="Pfam" id="PF13385">
    <property type="entry name" value="Laminin_G_3"/>
    <property type="match status" value="1"/>
</dbReference>
<dbReference type="InterPro" id="IPR044023">
    <property type="entry name" value="Ig_7"/>
</dbReference>
<dbReference type="NCBIfam" id="TIGR04183">
    <property type="entry name" value="Por_Secre_tail"/>
    <property type="match status" value="1"/>
</dbReference>
<keyword evidence="1 3" id="KW-0732">Signal</keyword>
<dbReference type="Gene3D" id="2.60.120.200">
    <property type="match status" value="1"/>
</dbReference>
<dbReference type="InterPro" id="IPR006558">
    <property type="entry name" value="LamG-like"/>
</dbReference>
<feature type="signal peptide" evidence="3">
    <location>
        <begin position="1"/>
        <end position="23"/>
    </location>
</feature>
<accession>A0A495P232</accession>
<dbReference type="InterPro" id="IPR036179">
    <property type="entry name" value="Ig-like_dom_sf"/>
</dbReference>
<organism evidence="6 7">
    <name type="scientific">Gillisia mitskevichiae</name>
    <dbReference type="NCBI Taxonomy" id="270921"/>
    <lineage>
        <taxon>Bacteria</taxon>
        <taxon>Pseudomonadati</taxon>
        <taxon>Bacteroidota</taxon>
        <taxon>Flavobacteriia</taxon>
        <taxon>Flavobacteriales</taxon>
        <taxon>Flavobacteriaceae</taxon>
        <taxon>Gillisia</taxon>
    </lineage>
</organism>
<keyword evidence="2" id="KW-1015">Disulfide bond</keyword>
<dbReference type="Pfam" id="PF19408">
    <property type="entry name" value="PKD_6"/>
    <property type="match status" value="6"/>
</dbReference>
<name>A0A495P232_9FLAO</name>
<dbReference type="RefSeq" id="WP_121346788.1">
    <property type="nucleotide sequence ID" value="NZ_RBLG01000005.1"/>
</dbReference>
<dbReference type="GO" id="GO:0004553">
    <property type="term" value="F:hydrolase activity, hydrolyzing O-glycosyl compounds"/>
    <property type="evidence" value="ECO:0007669"/>
    <property type="project" value="UniProtKB-ARBA"/>
</dbReference>
<dbReference type="SUPFAM" id="SSF49299">
    <property type="entry name" value="PKD domain"/>
    <property type="match status" value="1"/>
</dbReference>
<dbReference type="InterPro" id="IPR026444">
    <property type="entry name" value="Secre_tail"/>
</dbReference>
<evidence type="ECO:0000259" key="5">
    <source>
        <dbReference type="SMART" id="SM00560"/>
    </source>
</evidence>
<protein>
    <submittedName>
        <fullName evidence="6">Putative secreted protein (Por secretion system target)</fullName>
    </submittedName>
</protein>
<keyword evidence="7" id="KW-1185">Reference proteome</keyword>
<dbReference type="OrthoDB" id="2582440at2"/>
<evidence type="ECO:0000259" key="4">
    <source>
        <dbReference type="SMART" id="SM00089"/>
    </source>
</evidence>
<comment type="caution">
    <text evidence="6">The sequence shown here is derived from an EMBL/GenBank/DDBJ whole genome shotgun (WGS) entry which is preliminary data.</text>
</comment>
<evidence type="ECO:0000256" key="2">
    <source>
        <dbReference type="ARBA" id="ARBA00023157"/>
    </source>
</evidence>
<evidence type="ECO:0000313" key="7">
    <source>
        <dbReference type="Proteomes" id="UP000276282"/>
    </source>
</evidence>
<dbReference type="InterPro" id="IPR013320">
    <property type="entry name" value="ConA-like_dom_sf"/>
</dbReference>
<dbReference type="SUPFAM" id="SSF49899">
    <property type="entry name" value="Concanavalin A-like lectins/glucanases"/>
    <property type="match status" value="1"/>
</dbReference>
<feature type="domain" description="LamG-like jellyroll fold" evidence="5">
    <location>
        <begin position="2436"/>
        <end position="2550"/>
    </location>
</feature>
<evidence type="ECO:0000256" key="1">
    <source>
        <dbReference type="ARBA" id="ARBA00022729"/>
    </source>
</evidence>
<reference evidence="6 7" key="1">
    <citation type="submission" date="2018-10" db="EMBL/GenBank/DDBJ databases">
        <title>Genomic Encyclopedia of Archaeal and Bacterial Type Strains, Phase II (KMG-II): from individual species to whole genera.</title>
        <authorList>
            <person name="Goeker M."/>
        </authorList>
    </citation>
    <scope>NUCLEOTIDE SEQUENCE [LARGE SCALE GENOMIC DNA]</scope>
    <source>
        <strain evidence="6 7">DSM 19839</strain>
    </source>
</reference>